<dbReference type="Gene3D" id="2.120.10.30">
    <property type="entry name" value="TolB, C-terminal domain"/>
    <property type="match status" value="1"/>
</dbReference>
<dbReference type="GO" id="GO:0016787">
    <property type="term" value="F:hydrolase activity"/>
    <property type="evidence" value="ECO:0007669"/>
    <property type="project" value="UniProtKB-KW"/>
</dbReference>
<dbReference type="SUPFAM" id="SSF63829">
    <property type="entry name" value="Calcium-dependent phosphotriesterase"/>
    <property type="match status" value="1"/>
</dbReference>
<keyword evidence="1" id="KW-0378">Hydrolase</keyword>
<sequence length="345" mass="37532">MRLYLALILVVCAACEVRRSSESQSQGLKSMPVTDSGIGAIVRVTPAFDALVPRDAQIEKLADGYMFTEGPVWVRRGQPGPYLLFSDIPANAIRKWSPTEGTSDFMHPVFDGDPGDRSQVGSNGLLIDSEGRLVLCEHGNRRVSRVETDGSLTVLADRYDGKRLNSPNDAVFHSNGWLYFTDPPYGLAGQDVDPDKELDFNGIYRVSPEGEVELLVRDQTRPNGLGLSPDERTLYVANSDRSDKVWYAYDVLEDGTLGSGRVFYDVNDQEAPGAADGMAIDRNGNLFATGPGGIWVISPDGTHLGSIQPDEVPANVSWGDDGNTLYMTGRTGLYRIRLNTGGAIP</sequence>
<accession>A0A382A3G9</accession>
<name>A0A382A3G9_9ZZZZ</name>
<evidence type="ECO:0000259" key="2">
    <source>
        <dbReference type="Pfam" id="PF08450"/>
    </source>
</evidence>
<dbReference type="PANTHER" id="PTHR47572">
    <property type="entry name" value="LIPOPROTEIN-RELATED"/>
    <property type="match status" value="1"/>
</dbReference>
<dbReference type="InterPro" id="IPR011042">
    <property type="entry name" value="6-blade_b-propeller_TolB-like"/>
</dbReference>
<dbReference type="InterPro" id="IPR013658">
    <property type="entry name" value="SGL"/>
</dbReference>
<dbReference type="EMBL" id="UINC01023756">
    <property type="protein sequence ID" value="SVA96060.1"/>
    <property type="molecule type" value="Genomic_DNA"/>
</dbReference>
<dbReference type="PANTHER" id="PTHR47572:SF4">
    <property type="entry name" value="LACTONASE DRP35"/>
    <property type="match status" value="1"/>
</dbReference>
<evidence type="ECO:0000256" key="1">
    <source>
        <dbReference type="ARBA" id="ARBA00022801"/>
    </source>
</evidence>
<evidence type="ECO:0000313" key="3">
    <source>
        <dbReference type="EMBL" id="SVA96060.1"/>
    </source>
</evidence>
<dbReference type="InterPro" id="IPR051262">
    <property type="entry name" value="SMP-30/CGR1_Lactonase"/>
</dbReference>
<proteinExistence type="predicted"/>
<dbReference type="Pfam" id="PF08450">
    <property type="entry name" value="SGL"/>
    <property type="match status" value="1"/>
</dbReference>
<feature type="domain" description="SMP-30/Gluconolactonase/LRE-like region" evidence="2">
    <location>
        <begin position="67"/>
        <end position="328"/>
    </location>
</feature>
<protein>
    <recommendedName>
        <fullName evidence="2">SMP-30/Gluconolactonase/LRE-like region domain-containing protein</fullName>
    </recommendedName>
</protein>
<gene>
    <name evidence="3" type="ORF">METZ01_LOCUS148914</name>
</gene>
<organism evidence="3">
    <name type="scientific">marine metagenome</name>
    <dbReference type="NCBI Taxonomy" id="408172"/>
    <lineage>
        <taxon>unclassified sequences</taxon>
        <taxon>metagenomes</taxon>
        <taxon>ecological metagenomes</taxon>
    </lineage>
</organism>
<reference evidence="3" key="1">
    <citation type="submission" date="2018-05" db="EMBL/GenBank/DDBJ databases">
        <authorList>
            <person name="Lanie J.A."/>
            <person name="Ng W.-L."/>
            <person name="Kazmierczak K.M."/>
            <person name="Andrzejewski T.M."/>
            <person name="Davidsen T.M."/>
            <person name="Wayne K.J."/>
            <person name="Tettelin H."/>
            <person name="Glass J.I."/>
            <person name="Rusch D."/>
            <person name="Podicherti R."/>
            <person name="Tsui H.-C.T."/>
            <person name="Winkler M.E."/>
        </authorList>
    </citation>
    <scope>NUCLEOTIDE SEQUENCE</scope>
</reference>
<dbReference type="AlphaFoldDB" id="A0A382A3G9"/>